<dbReference type="Pfam" id="PF03609">
    <property type="entry name" value="EII-Sor"/>
    <property type="match status" value="1"/>
</dbReference>
<evidence type="ECO:0000256" key="5">
    <source>
        <dbReference type="ARBA" id="ARBA00022683"/>
    </source>
</evidence>
<evidence type="ECO:0000256" key="4">
    <source>
        <dbReference type="ARBA" id="ARBA00022597"/>
    </source>
</evidence>
<feature type="transmembrane region" description="Helical" evidence="9">
    <location>
        <begin position="20"/>
        <end position="37"/>
    </location>
</feature>
<dbReference type="PANTHER" id="PTHR32502">
    <property type="entry name" value="N-ACETYLGALACTOSAMINE PERMEASE II COMPONENT-RELATED"/>
    <property type="match status" value="1"/>
</dbReference>
<gene>
    <name evidence="10" type="ORF">D4A47_02145</name>
</gene>
<keyword evidence="2" id="KW-0813">Transport</keyword>
<dbReference type="EMBL" id="RCHT01000001">
    <property type="protein sequence ID" value="RLL14805.1"/>
    <property type="molecule type" value="Genomic_DNA"/>
</dbReference>
<evidence type="ECO:0000256" key="6">
    <source>
        <dbReference type="ARBA" id="ARBA00022692"/>
    </source>
</evidence>
<feature type="transmembrane region" description="Helical" evidence="9">
    <location>
        <begin position="122"/>
        <end position="140"/>
    </location>
</feature>
<keyword evidence="8 9" id="KW-0472">Membrane</keyword>
<keyword evidence="7 9" id="KW-1133">Transmembrane helix</keyword>
<evidence type="ECO:0000313" key="11">
    <source>
        <dbReference type="Proteomes" id="UP000276301"/>
    </source>
</evidence>
<dbReference type="InterPro" id="IPR004700">
    <property type="entry name" value="PTS_IIC_man"/>
</dbReference>
<dbReference type="AlphaFoldDB" id="A0A498CR95"/>
<sequence>MCRWCQRTRKWKSTKCYRGGRTMTVLQAILIGVVYYLGSAPWAIGYLTVCKPLVAGTLVGCILGAPAEGAIMGATIQLIYLGWMSVGGSQPSDPALAGTLATALAIASHLDTGVALTLSVPLGMLGTFVWVGRNTFNVVISHMADKPTREANTRGIWRVNVLYPQPVLLLMTVLPVALAAYFGPEFVQSALDFLGTRVLGILTLIGGVLPAVGIALNLKVIMKKSVAPYFFMGFFLVSYLGMTMMGVAAFAIAAAALYLFNDMQKAEVA</sequence>
<keyword evidence="3" id="KW-1003">Cell membrane</keyword>
<dbReference type="InterPro" id="IPR050303">
    <property type="entry name" value="GatZ_KbaZ_carbometab"/>
</dbReference>
<dbReference type="PROSITE" id="PS51106">
    <property type="entry name" value="PTS_EIIC_TYPE_4"/>
    <property type="match status" value="1"/>
</dbReference>
<dbReference type="GO" id="GO:0009401">
    <property type="term" value="P:phosphoenolpyruvate-dependent sugar phosphotransferase system"/>
    <property type="evidence" value="ECO:0007669"/>
    <property type="project" value="UniProtKB-KW"/>
</dbReference>
<comment type="caution">
    <text evidence="10">The sequence shown here is derived from an EMBL/GenBank/DDBJ whole genome shotgun (WGS) entry which is preliminary data.</text>
</comment>
<name>A0A498CR95_9FIRM</name>
<proteinExistence type="predicted"/>
<reference evidence="10 11" key="1">
    <citation type="submission" date="2018-10" db="EMBL/GenBank/DDBJ databases">
        <title>Anaerotruncus faecis sp. nov., isolated from human feces.</title>
        <authorList>
            <person name="Wang Y.-J."/>
        </authorList>
    </citation>
    <scope>NUCLEOTIDE SEQUENCE [LARGE SCALE GENOMIC DNA]</scope>
    <source>
        <strain evidence="10 11">22A2-44</strain>
    </source>
</reference>
<comment type="subcellular location">
    <subcellularLocation>
        <location evidence="1">Cell membrane</location>
        <topology evidence="1">Multi-pass membrane protein</topology>
    </subcellularLocation>
</comment>
<evidence type="ECO:0000313" key="10">
    <source>
        <dbReference type="EMBL" id="RLL14805.1"/>
    </source>
</evidence>
<keyword evidence="5" id="KW-0598">Phosphotransferase system</keyword>
<feature type="transmembrane region" description="Helical" evidence="9">
    <location>
        <begin position="161"/>
        <end position="182"/>
    </location>
</feature>
<evidence type="ECO:0000256" key="3">
    <source>
        <dbReference type="ARBA" id="ARBA00022475"/>
    </source>
</evidence>
<accession>A0A498CR95</accession>
<evidence type="ECO:0000256" key="8">
    <source>
        <dbReference type="ARBA" id="ARBA00023136"/>
    </source>
</evidence>
<feature type="transmembrane region" description="Helical" evidence="9">
    <location>
        <begin position="230"/>
        <end position="260"/>
    </location>
</feature>
<dbReference type="GO" id="GO:0005886">
    <property type="term" value="C:plasma membrane"/>
    <property type="evidence" value="ECO:0007669"/>
    <property type="project" value="UniProtKB-SubCell"/>
</dbReference>
<protein>
    <submittedName>
        <fullName evidence="10">PTS sugar transporter subunit IIC</fullName>
    </submittedName>
</protein>
<evidence type="ECO:0000256" key="1">
    <source>
        <dbReference type="ARBA" id="ARBA00004651"/>
    </source>
</evidence>
<evidence type="ECO:0000256" key="9">
    <source>
        <dbReference type="SAM" id="Phobius"/>
    </source>
</evidence>
<keyword evidence="11" id="KW-1185">Reference proteome</keyword>
<evidence type="ECO:0000256" key="7">
    <source>
        <dbReference type="ARBA" id="ARBA00022989"/>
    </source>
</evidence>
<feature type="transmembrane region" description="Helical" evidence="9">
    <location>
        <begin position="194"/>
        <end position="218"/>
    </location>
</feature>
<dbReference type="PANTHER" id="PTHR32502:SF8">
    <property type="entry name" value="N-ACETYLGALACTOSAMINE PERMEASE IIC COMPONENT 1"/>
    <property type="match status" value="1"/>
</dbReference>
<evidence type="ECO:0000256" key="2">
    <source>
        <dbReference type="ARBA" id="ARBA00022448"/>
    </source>
</evidence>
<keyword evidence="4 10" id="KW-0762">Sugar transport</keyword>
<dbReference type="Proteomes" id="UP000276301">
    <property type="component" value="Unassembled WGS sequence"/>
</dbReference>
<keyword evidence="6 9" id="KW-0812">Transmembrane</keyword>
<organism evidence="10 11">
    <name type="scientific">Anaerotruncus massiliensis</name>
    <name type="common">ex Liu et al. 2021</name>
    <dbReference type="NCBI Taxonomy" id="2321404"/>
    <lineage>
        <taxon>Bacteria</taxon>
        <taxon>Bacillati</taxon>
        <taxon>Bacillota</taxon>
        <taxon>Clostridia</taxon>
        <taxon>Eubacteriales</taxon>
        <taxon>Oscillospiraceae</taxon>
        <taxon>Anaerotruncus</taxon>
    </lineage>
</organism>